<evidence type="ECO:0000313" key="3">
    <source>
        <dbReference type="EMBL" id="RUO31256.1"/>
    </source>
</evidence>
<sequence>MSVTGGSRNIMRRNNVVVLGTGSQTIVLAHGLGCDQRIWHKVVPLLSADYRLVLFDYVGAGESDLSQYNEAKYKTLRGYADDLLDVVECLNLDQPYLLSHSASGSIGVLAEQAAPGTFRHLLMVSPSPRYINDGTYQGGFERSDIDALLELMEENYFQWANVMAATAMKNEQRPELAERLVRSFQQARPDIMLNFARAILYSDYRAEYAELACSVSVMQAADDAIVPPAVSDYLVGTMQKCELYTLDAQGHYPQLSHPAEVVTLLRKILNAAVPRP</sequence>
<dbReference type="Pfam" id="PF12697">
    <property type="entry name" value="Abhydrolase_6"/>
    <property type="match status" value="1"/>
</dbReference>
<name>A0A432WEG4_9GAMM</name>
<dbReference type="Proteomes" id="UP000287823">
    <property type="component" value="Unassembled WGS sequence"/>
</dbReference>
<evidence type="ECO:0000313" key="4">
    <source>
        <dbReference type="Proteomes" id="UP000287823"/>
    </source>
</evidence>
<evidence type="ECO:0000259" key="2">
    <source>
        <dbReference type="Pfam" id="PF12697"/>
    </source>
</evidence>
<accession>A0A432WEG4</accession>
<protein>
    <recommendedName>
        <fullName evidence="2">AB hydrolase-1 domain-containing protein</fullName>
    </recommendedName>
</protein>
<dbReference type="InterPro" id="IPR029058">
    <property type="entry name" value="AB_hydrolase_fold"/>
</dbReference>
<dbReference type="EMBL" id="PIPO01000005">
    <property type="protein sequence ID" value="RUO31256.1"/>
    <property type="molecule type" value="Genomic_DNA"/>
</dbReference>
<reference evidence="3 4" key="1">
    <citation type="journal article" date="2011" name="Front. Microbiol.">
        <title>Genomic signatures of strain selection and enhancement in Bacillus atrophaeus var. globigii, a historical biowarfare simulant.</title>
        <authorList>
            <person name="Gibbons H.S."/>
            <person name="Broomall S.M."/>
            <person name="McNew L.A."/>
            <person name="Daligault H."/>
            <person name="Chapman C."/>
            <person name="Bruce D."/>
            <person name="Karavis M."/>
            <person name="Krepps M."/>
            <person name="McGregor P.A."/>
            <person name="Hong C."/>
            <person name="Park K.H."/>
            <person name="Akmal A."/>
            <person name="Feldman A."/>
            <person name="Lin J.S."/>
            <person name="Chang W.E."/>
            <person name="Higgs B.W."/>
            <person name="Demirev P."/>
            <person name="Lindquist J."/>
            <person name="Liem A."/>
            <person name="Fochler E."/>
            <person name="Read T.D."/>
            <person name="Tapia R."/>
            <person name="Johnson S."/>
            <person name="Bishop-Lilly K.A."/>
            <person name="Detter C."/>
            <person name="Han C."/>
            <person name="Sozhamannan S."/>
            <person name="Rosenzweig C.N."/>
            <person name="Skowronski E.W."/>
        </authorList>
    </citation>
    <scope>NUCLEOTIDE SEQUENCE [LARGE SCALE GENOMIC DNA]</scope>
    <source>
        <strain evidence="3 4">Y4G10-17</strain>
    </source>
</reference>
<organism evidence="3 4">
    <name type="scientific">Aliidiomarina soli</name>
    <dbReference type="NCBI Taxonomy" id="1928574"/>
    <lineage>
        <taxon>Bacteria</taxon>
        <taxon>Pseudomonadati</taxon>
        <taxon>Pseudomonadota</taxon>
        <taxon>Gammaproteobacteria</taxon>
        <taxon>Alteromonadales</taxon>
        <taxon>Idiomarinaceae</taxon>
        <taxon>Aliidiomarina</taxon>
    </lineage>
</organism>
<dbReference type="Gene3D" id="3.40.50.1820">
    <property type="entry name" value="alpha/beta hydrolase"/>
    <property type="match status" value="1"/>
</dbReference>
<comment type="caution">
    <text evidence="3">The sequence shown here is derived from an EMBL/GenBank/DDBJ whole genome shotgun (WGS) entry which is preliminary data.</text>
</comment>
<dbReference type="InterPro" id="IPR000073">
    <property type="entry name" value="AB_hydrolase_1"/>
</dbReference>
<keyword evidence="4" id="KW-1185">Reference proteome</keyword>
<feature type="domain" description="AB hydrolase-1" evidence="2">
    <location>
        <begin position="26"/>
        <end position="262"/>
    </location>
</feature>
<dbReference type="SUPFAM" id="SSF53474">
    <property type="entry name" value="alpha/beta-Hydrolases"/>
    <property type="match status" value="1"/>
</dbReference>
<evidence type="ECO:0000256" key="1">
    <source>
        <dbReference type="ARBA" id="ARBA00008645"/>
    </source>
</evidence>
<comment type="similarity">
    <text evidence="1">Belongs to the AB hydrolase superfamily.</text>
</comment>
<gene>
    <name evidence="3" type="ORF">CWE14_12255</name>
</gene>
<dbReference type="AlphaFoldDB" id="A0A432WEG4"/>
<proteinExistence type="inferred from homology"/>
<dbReference type="PANTHER" id="PTHR43039">
    <property type="entry name" value="ESTERASE-RELATED"/>
    <property type="match status" value="1"/>
</dbReference>